<dbReference type="InterPro" id="IPR009459">
    <property type="entry name" value="MucBP_dom"/>
</dbReference>
<dbReference type="Proteomes" id="UP000287605">
    <property type="component" value="Unassembled WGS sequence"/>
</dbReference>
<keyword evidence="4" id="KW-1185">Reference proteome</keyword>
<reference evidence="3 4" key="1">
    <citation type="submission" date="2017-05" db="EMBL/GenBank/DDBJ databases">
        <title>Vagococcus spp. assemblies.</title>
        <authorList>
            <person name="Gulvik C.A."/>
        </authorList>
    </citation>
    <scope>NUCLEOTIDE SEQUENCE [LARGE SCALE GENOMIC DNA]</scope>
    <source>
        <strain evidence="3 4">CCUG 51432</strain>
    </source>
</reference>
<comment type="caution">
    <text evidence="3">The sequence shown here is derived from an EMBL/GenBank/DDBJ whole genome shotgun (WGS) entry which is preliminary data.</text>
</comment>
<gene>
    <name evidence="3" type="ORF">CBF29_01310</name>
</gene>
<protein>
    <recommendedName>
        <fullName evidence="2">MucBP domain-containing protein</fullName>
    </recommendedName>
</protein>
<evidence type="ECO:0000256" key="1">
    <source>
        <dbReference type="ARBA" id="ARBA00022737"/>
    </source>
</evidence>
<dbReference type="EMBL" id="NGKA01000001">
    <property type="protein sequence ID" value="RSU15776.1"/>
    <property type="molecule type" value="Genomic_DNA"/>
</dbReference>
<accession>A0A430B651</accession>
<keyword evidence="1" id="KW-0677">Repeat</keyword>
<dbReference type="AlphaFoldDB" id="A0A430B651"/>
<dbReference type="OrthoDB" id="2339378at2"/>
<evidence type="ECO:0000313" key="4">
    <source>
        <dbReference type="Proteomes" id="UP000287605"/>
    </source>
</evidence>
<proteinExistence type="predicted"/>
<sequence length="102" mass="11761">MDKALSTPYDFQTAATKNITLYAKSKKLPEEIKTGKINIKYQVENGKETHNSNSVTGNVGDIFNLKEKYLFEIPNYKYVKTVDTSEGKFSEETQEVIYVYKY</sequence>
<evidence type="ECO:0000313" key="3">
    <source>
        <dbReference type="EMBL" id="RSU15776.1"/>
    </source>
</evidence>
<dbReference type="Gene3D" id="3.10.20.320">
    <property type="entry name" value="Putative peptidoglycan bound protein (lpxtg motif)"/>
    <property type="match status" value="1"/>
</dbReference>
<organism evidence="3 4">
    <name type="scientific">Vagococcus elongatus</name>
    <dbReference type="NCBI Taxonomy" id="180344"/>
    <lineage>
        <taxon>Bacteria</taxon>
        <taxon>Bacillati</taxon>
        <taxon>Bacillota</taxon>
        <taxon>Bacilli</taxon>
        <taxon>Lactobacillales</taxon>
        <taxon>Enterococcaceae</taxon>
        <taxon>Vagococcus</taxon>
    </lineage>
</organism>
<dbReference type="Pfam" id="PF06458">
    <property type="entry name" value="MucBP"/>
    <property type="match status" value="1"/>
</dbReference>
<name>A0A430B651_9ENTE</name>
<evidence type="ECO:0000259" key="2">
    <source>
        <dbReference type="Pfam" id="PF06458"/>
    </source>
</evidence>
<feature type="domain" description="MucBP" evidence="2">
    <location>
        <begin position="36"/>
        <end position="101"/>
    </location>
</feature>